<dbReference type="PaxDb" id="8355-A0A1L8GVX7"/>
<evidence type="ECO:0000256" key="1">
    <source>
        <dbReference type="SAM" id="MobiDB-lite"/>
    </source>
</evidence>
<feature type="region of interest" description="Disordered" evidence="1">
    <location>
        <begin position="120"/>
        <end position="180"/>
    </location>
</feature>
<feature type="compositionally biased region" description="Basic and acidic residues" evidence="1">
    <location>
        <begin position="85"/>
        <end position="100"/>
    </location>
</feature>
<gene>
    <name evidence="4" type="primary">LOC108710554</name>
</gene>
<dbReference type="KEGG" id="xla:108710554"/>
<keyword evidence="3" id="KW-1185">Reference proteome</keyword>
<reference evidence="4" key="1">
    <citation type="submission" date="2025-08" db="UniProtKB">
        <authorList>
            <consortium name="RefSeq"/>
        </authorList>
    </citation>
    <scope>IDENTIFICATION</scope>
    <source>
        <strain evidence="4">J_2021</strain>
        <tissue evidence="4">Erythrocytes</tissue>
    </source>
</reference>
<organism evidence="3 4">
    <name type="scientific">Xenopus laevis</name>
    <name type="common">African clawed frog</name>
    <dbReference type="NCBI Taxonomy" id="8355"/>
    <lineage>
        <taxon>Eukaryota</taxon>
        <taxon>Metazoa</taxon>
        <taxon>Chordata</taxon>
        <taxon>Craniata</taxon>
        <taxon>Vertebrata</taxon>
        <taxon>Euteleostomi</taxon>
        <taxon>Amphibia</taxon>
        <taxon>Batrachia</taxon>
        <taxon>Anura</taxon>
        <taxon>Pipoidea</taxon>
        <taxon>Pipidae</taxon>
        <taxon>Xenopodinae</taxon>
        <taxon>Xenopus</taxon>
        <taxon>Xenopus</taxon>
    </lineage>
</organism>
<accession>A0A1L8GVX7</accession>
<evidence type="ECO:0000313" key="3">
    <source>
        <dbReference type="Proteomes" id="UP000186698"/>
    </source>
</evidence>
<protein>
    <submittedName>
        <fullName evidence="4">Uncharacterized protein LOC108710554</fullName>
    </submittedName>
</protein>
<feature type="compositionally biased region" description="Basic and acidic residues" evidence="1">
    <location>
        <begin position="162"/>
        <end position="171"/>
    </location>
</feature>
<evidence type="ECO:0000313" key="4">
    <source>
        <dbReference type="RefSeq" id="XP_018107170.2"/>
    </source>
</evidence>
<feature type="compositionally biased region" description="Basic residues" evidence="1">
    <location>
        <begin position="151"/>
        <end position="161"/>
    </location>
</feature>
<dbReference type="NCBIfam" id="NF041738">
    <property type="entry name" value="GG_III-CTERM"/>
    <property type="match status" value="1"/>
</dbReference>
<keyword evidence="2" id="KW-0812">Transmembrane</keyword>
<feature type="compositionally biased region" description="Basic and acidic residues" evidence="1">
    <location>
        <begin position="121"/>
        <end position="150"/>
    </location>
</feature>
<keyword evidence="2" id="KW-0472">Membrane</keyword>
<feature type="transmembrane region" description="Helical" evidence="2">
    <location>
        <begin position="55"/>
        <end position="78"/>
    </location>
</feature>
<feature type="region of interest" description="Disordered" evidence="1">
    <location>
        <begin position="83"/>
        <end position="105"/>
    </location>
</feature>
<evidence type="ECO:0000256" key="2">
    <source>
        <dbReference type="SAM" id="Phobius"/>
    </source>
</evidence>
<dbReference type="Proteomes" id="UP000186698">
    <property type="component" value="Chromosome 3L"/>
</dbReference>
<dbReference type="AlphaFoldDB" id="A0A1L8GVX7"/>
<proteinExistence type="predicted"/>
<dbReference type="RefSeq" id="XP_018107170.2">
    <property type="nucleotide sequence ID" value="XM_018251681.2"/>
</dbReference>
<name>A0A1L8GVX7_XENLA</name>
<sequence length="221" mass="25731">MDGFNKQTDVVHLTGLEREPKCQFNCREESGRIMIYIQSISQRIWAYIHSVPRWMWMYIAGGAFVVLLVILVGICSMLKRRKRKSGTDIENPKEAKKEETSPIEEVSECGINVGDALRGANESEERATSGQPREEEGKAVEPQRQRGEKSHGKKKRKRRKRKEEEEVRLDTGTEEDVQEEGSRKEMITQCFWECGKCCCYCIFHVLHYWSTVIIEHVTFIW</sequence>
<keyword evidence="2" id="KW-1133">Transmembrane helix</keyword>
<dbReference type="GeneID" id="108710554"/>